<evidence type="ECO:0000313" key="2">
    <source>
        <dbReference type="EMBL" id="EOB01213.1"/>
    </source>
</evidence>
<feature type="region of interest" description="Disordered" evidence="1">
    <location>
        <begin position="225"/>
        <end position="310"/>
    </location>
</feature>
<sequence length="310" mass="33572">MSFIHFRPGRQALCRLLSVGAQLRVTGRVQGPPSQKLQGSRLILSDVQEKRRAYLILPSVGTPDVYPNVHLGLPAVMLVLHDLRGTSTLSNTAQTPQEKHRRKKSGIKPRSPDHPEPTKDSVGSPSSSREVCRRVASCHSGSALGHGDTARQRPTASRILAHMRKASRSSRCGCSALGWGSEHRSPDSGAAVRTYQNCHLPPRRGEEHLHTGSVPSKIICTSAGHRKVGRAEHQRQRAWDASERGLSIPSLDAPRGLGALVSRRAPGGAQAPQATQQGRGPQPSAQGGGEHRERRRATPGEQENSERTDE</sequence>
<feature type="region of interest" description="Disordered" evidence="1">
    <location>
        <begin position="88"/>
        <end position="133"/>
    </location>
</feature>
<dbReference type="AlphaFoldDB" id="R0LLA5"/>
<feature type="compositionally biased region" description="Low complexity" evidence="1">
    <location>
        <begin position="263"/>
        <end position="283"/>
    </location>
</feature>
<name>R0LLA5_ANAPL</name>
<protein>
    <submittedName>
        <fullName evidence="2">Uncharacterized protein</fullName>
    </submittedName>
</protein>
<accession>R0LLA5</accession>
<keyword evidence="3" id="KW-1185">Reference proteome</keyword>
<organism evidence="2 3">
    <name type="scientific">Anas platyrhynchos</name>
    <name type="common">Mallard</name>
    <name type="synonym">Anas boschas</name>
    <dbReference type="NCBI Taxonomy" id="8839"/>
    <lineage>
        <taxon>Eukaryota</taxon>
        <taxon>Metazoa</taxon>
        <taxon>Chordata</taxon>
        <taxon>Craniata</taxon>
        <taxon>Vertebrata</taxon>
        <taxon>Euteleostomi</taxon>
        <taxon>Archelosauria</taxon>
        <taxon>Archosauria</taxon>
        <taxon>Dinosauria</taxon>
        <taxon>Saurischia</taxon>
        <taxon>Theropoda</taxon>
        <taxon>Coelurosauria</taxon>
        <taxon>Aves</taxon>
        <taxon>Neognathae</taxon>
        <taxon>Galloanserae</taxon>
        <taxon>Anseriformes</taxon>
        <taxon>Anatidae</taxon>
        <taxon>Anatinae</taxon>
        <taxon>Anas</taxon>
    </lineage>
</organism>
<feature type="compositionally biased region" description="Basic and acidic residues" evidence="1">
    <location>
        <begin position="229"/>
        <end position="243"/>
    </location>
</feature>
<feature type="compositionally biased region" description="Basic and acidic residues" evidence="1">
    <location>
        <begin position="289"/>
        <end position="310"/>
    </location>
</feature>
<dbReference type="Proteomes" id="UP000296049">
    <property type="component" value="Unassembled WGS sequence"/>
</dbReference>
<dbReference type="EMBL" id="KB743111">
    <property type="protein sequence ID" value="EOB01213.1"/>
    <property type="molecule type" value="Genomic_DNA"/>
</dbReference>
<proteinExistence type="predicted"/>
<gene>
    <name evidence="2" type="ORF">Anapl_02336</name>
</gene>
<feature type="compositionally biased region" description="Basic and acidic residues" evidence="1">
    <location>
        <begin position="110"/>
        <end position="119"/>
    </location>
</feature>
<reference evidence="3" key="1">
    <citation type="journal article" date="2013" name="Nat. Genet.">
        <title>The duck genome and transcriptome provide insight into an avian influenza virus reservoir species.</title>
        <authorList>
            <person name="Huang Y."/>
            <person name="Li Y."/>
            <person name="Burt D.W."/>
            <person name="Chen H."/>
            <person name="Zhang Y."/>
            <person name="Qian W."/>
            <person name="Kim H."/>
            <person name="Gan S."/>
            <person name="Zhao Y."/>
            <person name="Li J."/>
            <person name="Yi K."/>
            <person name="Feng H."/>
            <person name="Zhu P."/>
            <person name="Li B."/>
            <person name="Liu Q."/>
            <person name="Fairley S."/>
            <person name="Magor K.E."/>
            <person name="Du Z."/>
            <person name="Hu X."/>
            <person name="Goodman L."/>
            <person name="Tafer H."/>
            <person name="Vignal A."/>
            <person name="Lee T."/>
            <person name="Kim K.W."/>
            <person name="Sheng Z."/>
            <person name="An Y."/>
            <person name="Searle S."/>
            <person name="Herrero J."/>
            <person name="Groenen M.A."/>
            <person name="Crooijmans R.P."/>
            <person name="Faraut T."/>
            <person name="Cai Q."/>
            <person name="Webster R.G."/>
            <person name="Aldridge J.R."/>
            <person name="Warren W.C."/>
            <person name="Bartschat S."/>
            <person name="Kehr S."/>
            <person name="Marz M."/>
            <person name="Stadler P.F."/>
            <person name="Smith J."/>
            <person name="Kraus R.H."/>
            <person name="Zhao Y."/>
            <person name="Ren L."/>
            <person name="Fei J."/>
            <person name="Morisson M."/>
            <person name="Kaiser P."/>
            <person name="Griffin D.K."/>
            <person name="Rao M."/>
            <person name="Pitel F."/>
            <person name="Wang J."/>
            <person name="Li N."/>
        </authorList>
    </citation>
    <scope>NUCLEOTIDE SEQUENCE [LARGE SCALE GENOMIC DNA]</scope>
</reference>
<evidence type="ECO:0000313" key="3">
    <source>
        <dbReference type="Proteomes" id="UP000296049"/>
    </source>
</evidence>
<evidence type="ECO:0000256" key="1">
    <source>
        <dbReference type="SAM" id="MobiDB-lite"/>
    </source>
</evidence>